<name>A0A6P3HF02_BISBB</name>
<keyword evidence="2" id="KW-1185">Reference proteome</keyword>
<evidence type="ECO:0000256" key="1">
    <source>
        <dbReference type="SAM" id="MobiDB-lite"/>
    </source>
</evidence>
<organism evidence="2 3">
    <name type="scientific">Bison bison bison</name>
    <name type="common">North American plains bison</name>
    <dbReference type="NCBI Taxonomy" id="43346"/>
    <lineage>
        <taxon>Eukaryota</taxon>
        <taxon>Metazoa</taxon>
        <taxon>Chordata</taxon>
        <taxon>Craniata</taxon>
        <taxon>Vertebrata</taxon>
        <taxon>Euteleostomi</taxon>
        <taxon>Mammalia</taxon>
        <taxon>Eutheria</taxon>
        <taxon>Laurasiatheria</taxon>
        <taxon>Artiodactyla</taxon>
        <taxon>Ruminantia</taxon>
        <taxon>Pecora</taxon>
        <taxon>Bovidae</taxon>
        <taxon>Bovinae</taxon>
        <taxon>Bison</taxon>
    </lineage>
</organism>
<feature type="compositionally biased region" description="Basic and acidic residues" evidence="1">
    <location>
        <begin position="169"/>
        <end position="179"/>
    </location>
</feature>
<protein>
    <submittedName>
        <fullName evidence="3">Basic salivary proline-rich protein 3-like</fullName>
    </submittedName>
</protein>
<feature type="region of interest" description="Disordered" evidence="1">
    <location>
        <begin position="96"/>
        <end position="287"/>
    </location>
</feature>
<reference evidence="3" key="1">
    <citation type="submission" date="2025-08" db="UniProtKB">
        <authorList>
            <consortium name="RefSeq"/>
        </authorList>
    </citation>
    <scope>IDENTIFICATION</scope>
    <source>
        <tissue evidence="3">Blood</tissue>
    </source>
</reference>
<dbReference type="RefSeq" id="XP_010837155.1">
    <property type="nucleotide sequence ID" value="XM_010838853.1"/>
</dbReference>
<proteinExistence type="predicted"/>
<sequence length="331" mass="34646">MGSTSLSRKKQRLPCRSGAPRWLAPGQEPAPGRETRRRVTGLGPTANPAGHCRRSYSRAAHTAFPGTRRPSRKTAQCCPRPRAAVAQGVSSFADLNLSAAPQREKARSPFKPTLPSLPIPGPFSPGALGHPSGRPPENGLASEGSGVDSREREWSEESGGLQSAAIGEGSEKGANEENQGRVGAQRSQQPVGLQLISNLGWETDSGPLGGPPPESHPLRSARAGRCRAQLEKPRPSVRVPTQSPLPRPSSPRRPRRPLAPRLPRAAAAPPPRSRAPAKGATGAPLQSPLPAAAALPILLAPLGSTGLLPRPGKDSTSQGVRGEWVPGVFSE</sequence>
<dbReference type="Proteomes" id="UP000515208">
    <property type="component" value="Unplaced"/>
</dbReference>
<dbReference type="GeneID" id="104987791"/>
<evidence type="ECO:0000313" key="3">
    <source>
        <dbReference type="RefSeq" id="XP_010837155.1"/>
    </source>
</evidence>
<gene>
    <name evidence="3" type="primary">LOC104987791</name>
</gene>
<feature type="compositionally biased region" description="Polar residues" evidence="1">
    <location>
        <begin position="185"/>
        <end position="197"/>
    </location>
</feature>
<evidence type="ECO:0000313" key="2">
    <source>
        <dbReference type="Proteomes" id="UP000515208"/>
    </source>
</evidence>
<feature type="region of interest" description="Disordered" evidence="1">
    <location>
        <begin position="1"/>
        <end position="82"/>
    </location>
</feature>
<dbReference type="AlphaFoldDB" id="A0A6P3HF02"/>
<feature type="region of interest" description="Disordered" evidence="1">
    <location>
        <begin position="303"/>
        <end position="331"/>
    </location>
</feature>
<dbReference type="KEGG" id="bbis:104987791"/>
<accession>A0A6P3HF02</accession>